<feature type="compositionally biased region" description="Polar residues" evidence="4">
    <location>
        <begin position="837"/>
        <end position="850"/>
    </location>
</feature>
<feature type="compositionally biased region" description="Acidic residues" evidence="4">
    <location>
        <begin position="1811"/>
        <end position="1833"/>
    </location>
</feature>
<feature type="compositionally biased region" description="Low complexity" evidence="4">
    <location>
        <begin position="1605"/>
        <end position="1618"/>
    </location>
</feature>
<evidence type="ECO:0000256" key="3">
    <source>
        <dbReference type="SAM" id="Coils"/>
    </source>
</evidence>
<keyword evidence="2" id="KW-0040">ANK repeat</keyword>
<feature type="compositionally biased region" description="Basic and acidic residues" evidence="4">
    <location>
        <begin position="1707"/>
        <end position="1799"/>
    </location>
</feature>
<dbReference type="InterPro" id="IPR047144">
    <property type="entry name" value="BCOR-like"/>
</dbReference>
<accession>A0A0L0BQJ9</accession>
<gene>
    <name evidence="5" type="ORF">FF38_04789</name>
</gene>
<feature type="compositionally biased region" description="Polar residues" evidence="4">
    <location>
        <begin position="723"/>
        <end position="737"/>
    </location>
</feature>
<evidence type="ECO:0000256" key="2">
    <source>
        <dbReference type="PROSITE-ProRule" id="PRU00023"/>
    </source>
</evidence>
<feature type="region of interest" description="Disordered" evidence="4">
    <location>
        <begin position="1050"/>
        <end position="1135"/>
    </location>
</feature>
<feature type="compositionally biased region" description="Low complexity" evidence="4">
    <location>
        <begin position="1072"/>
        <end position="1086"/>
    </location>
</feature>
<feature type="compositionally biased region" description="Low complexity" evidence="4">
    <location>
        <begin position="700"/>
        <end position="722"/>
    </location>
</feature>
<dbReference type="Pfam" id="PF12796">
    <property type="entry name" value="Ank_2"/>
    <property type="match status" value="1"/>
</dbReference>
<dbReference type="PANTHER" id="PTHR24117:SF9">
    <property type="entry name" value="BCL-6 COREPRESSOR PCGF1 BINDING DOMAIN-CONTAINING PROTEIN"/>
    <property type="match status" value="1"/>
</dbReference>
<feature type="region of interest" description="Disordered" evidence="4">
    <location>
        <begin position="239"/>
        <end position="263"/>
    </location>
</feature>
<feature type="coiled-coil region" evidence="3">
    <location>
        <begin position="1455"/>
        <end position="1484"/>
    </location>
</feature>
<feature type="repeat" description="ANK" evidence="2">
    <location>
        <begin position="2380"/>
        <end position="2413"/>
    </location>
</feature>
<comment type="similarity">
    <text evidence="1">Belongs to the BCOR family.</text>
</comment>
<sequence length="2485" mass="274745">MDPSRHHDFLANPDERSNRSTYYGREIPEITSHHYYGPATTTTRTVSSNSTRKPCGCTTTGSGSTAGSITCNGCRLNPPDEGGGGGGGWSTTMATNNQTEHMHRGAAVGAGPGAGGMGSMAGDYHHRMATETAMRSNIRQSPIYAPPPHHQQQAQHPQQNIHPAGMLPTQQHPGHVGNMTGVRTSYWGHTNTTNSSSTTQPYGSVGDEHLDISVTRRNATVPAPPPPHHDYGPPYKTMSMPTNATHSSQHSSSYPLPTSSLHSSNPLHQRVSAIAGGVGGGMASAAAVSSNQANTPYKEQRIYDYQKYSIPSTAAAATSKMPYNQAPTSANMYEGHHLSSQAMTKGLPIDHHVINPSNMPTSKEQHPSPNYARKCPQMYAPEEQTTAHQHLYMSTPQFSSDKFTRASPHQAPPPPLPAPTVTSDYSKLRESPSGSSYLHSSSDKYLQHSTHLRESPQFSTHSSTQPTNRNPTAYYGLQQPQNPSKILPPEMSSSSSSAIIMKQQSHQHANTATHQHYQYSKSPLPPPLPPSHMQTTPQSLPTHNSQQMAAQKQTLVNVAGPPPGSLHSQRYLMDSVKREELEIYEASNPSSARHGSTNASAGIYINPYNTPPPTVADNCCKEVALSNSSSPYTTGSATPNYRVESPQFYPTKYAKLSMNENLNSSKHSLLNQNTPPPSRAPSQRGLQHQANYYYEGNSHSAPSPAAATAASPSPSALLTTTSQTPMHHTEYMSSNMPSGPPPVNSSSQLVAANMPPSYASQPSLTAQHHQHLTQQQPHPQHHLQHPPSSAALRHNDLMITVQPSTTHPYERAILHPNQPSSAAPSTLAPQHLNSKTSLIHPSANSSSSLALQMPPVGSATTAKPLAKHQKPNYRELINQKLALRNATSEEELNMQIIKKTLNVDTQNIRAVPANPLTVSNRAPTARDSSLKASKPLNSVMVTHSALPSTARVIDLPEALPARICIKQEEEKPSSSSGGGGGGSTTASSPLDLSMRTVKTKADSTEYKYQQRPSARVTQNASSTTSSSSPAEGRYTLPRVDSTPIFSVHAFEPAATNRQSHSRHNSLERRNYTPPTAAQQQVTQSPSLTAGSPYPPASTQHIPTAPSSSTHHPYANRETGNSGLTRRMDMPPQSSASLNCYENSLVIKTAPKINNLNSDLVVRPSTITAASTAAVQSSSTSAQPSRPSVLETNPYATVIKTENKRYNETPPISTQHTLAAVERLPPDTSIMALPARNPYGVVRTAIQTNHNNNISSSNPTPPSAVSNYSLACEKNPNFLGRKRHLQEYSQQMSLNEPEAKHKRYMETSTKSPIAMRPADISVIAVNEVKQEEREKSRTLLSEEVHSSVIASTTNNHIINSSQNSKVIVNNVNVTNPGNTSSVLVVCKQEPLTPTGDLNNSCLTASSCIKTTEMPANSFTARIRTKAELKGFTFNPPTPAPAMQNKDICETNKTSNVPAVQLKIKQEEEEEEQEEEEEELKKEQKLIPAEKIKEELVSKIELPTIPGLNDEFEEKSLLDFGWSNTCNNFMEQLLTRPLGKKKVTTIKNLKETDMLVTSSEVVTTTSSNKLEITENNNFSTMESADNTTRSSFTRLEAQGVDSSMTFNNNQQDSINSQSSQFNHKKLSKTEREKKRYQQEKRLAERLKAKESSSESEDELDKRKTERLKKPPMKTKHKMKSNKTPGTNSNSSDKNRFSDCGSDSSSTEMLEDKQNTKQKSADKIEIKEELKEMAEQNEKQDNINKNNNEKCDIKLEKDKEEKEEIEEENKKKEEIKKLNKEEKPLIKKENVVSNNKDLELNKTKRKEKSAAETTENEEDDEEQDEEEDDEEQEEDQEMQKNKQNSTQKDKINKQALNTMTRSKRKQELEQQLANSKVLRNDKIIRNFSNANSSSKIKRKYNRKYNTVNSLLESGGLSRESGIMKSTRLKAKLERNGGKLNIIKNNKAKNNNKLSNNNSKDLGNNNKLKNAKPENVHDRNVIDLYRFKRALKVPPSLINIKHPGAHKIAASLPDLERHAEALEAYAKKRKKNSLEKQTKFKNSQSLGNKIKTETHDTANNANDMEEPKSIIDLLHSRVTKASGMNVRNKTTTTTAVYRPTKPCCTTSSNNTKSQLNNSSNNCGMFSETSQTTESSELQMLPELKKDSDIEEDNDDNDSTNGGKKRHFSIFDTKVLPTKTRTESKLQQKKENIREIFVGDDRPASAPPEMTQTLDSCEKMTYEQKYEQFLQQMNIVVSADTLGRLGRSAAAKKLPSTANGSQELSSLNIKQEENDTESTVMDGDDLKEDHKSVPNHFRKRRGKYLRRKGSSGFDYIRKKKKPTPASSTSNQNNTQQQQHHNGPLSNLHHYSIKSEKYDMDEYENKIKTEDDVSREIQKWVLNKGVGQSTMHKAARQGYIDVIVYCLDRMGMNPDQKDNAGYTPLHEACTNGWLNIARVLLQYGANHSEAAHSGIRPLHEASENDHEEIVRLLLSYGADPLLATYSGGYYI</sequence>
<feature type="region of interest" description="Disordered" evidence="4">
    <location>
        <begin position="2246"/>
        <end position="2342"/>
    </location>
</feature>
<comment type="caution">
    <text evidence="5">The sequence shown here is derived from an EMBL/GenBank/DDBJ whole genome shotgun (WGS) entry which is preliminary data.</text>
</comment>
<feature type="region of interest" description="Disordered" evidence="4">
    <location>
        <begin position="399"/>
        <end position="542"/>
    </location>
</feature>
<feature type="compositionally biased region" description="Low complexity" evidence="4">
    <location>
        <begin position="190"/>
        <end position="199"/>
    </location>
</feature>
<feature type="compositionally biased region" description="Acidic residues" evidence="4">
    <location>
        <begin position="2144"/>
        <end position="2153"/>
    </location>
</feature>
<feature type="compositionally biased region" description="Low complexity" evidence="4">
    <location>
        <begin position="2321"/>
        <end position="2336"/>
    </location>
</feature>
<dbReference type="Proteomes" id="UP000037069">
    <property type="component" value="Unassembled WGS sequence"/>
</dbReference>
<feature type="compositionally biased region" description="Basic and acidic residues" evidence="4">
    <location>
        <begin position="441"/>
        <end position="454"/>
    </location>
</feature>
<feature type="compositionally biased region" description="Polar residues" evidence="4">
    <location>
        <begin position="502"/>
        <end position="521"/>
    </location>
</feature>
<dbReference type="OMA" id="ECHREES"/>
<feature type="region of interest" description="Disordered" evidence="4">
    <location>
        <begin position="837"/>
        <end position="870"/>
    </location>
</feature>
<feature type="region of interest" description="Disordered" evidence="4">
    <location>
        <begin position="35"/>
        <end position="62"/>
    </location>
</feature>
<dbReference type="InterPro" id="IPR036770">
    <property type="entry name" value="Ankyrin_rpt-contain_sf"/>
</dbReference>
<feature type="region of interest" description="Disordered" evidence="4">
    <location>
        <begin position="1602"/>
        <end position="1849"/>
    </location>
</feature>
<dbReference type="STRING" id="7375.A0A0L0BQJ9"/>
<feature type="compositionally biased region" description="Polar residues" evidence="4">
    <location>
        <begin position="456"/>
        <end position="471"/>
    </location>
</feature>
<feature type="repeat" description="ANK" evidence="2">
    <location>
        <begin position="2414"/>
        <end position="2446"/>
    </location>
</feature>
<dbReference type="GO" id="GO:0003714">
    <property type="term" value="F:transcription corepressor activity"/>
    <property type="evidence" value="ECO:0007669"/>
    <property type="project" value="TreeGrafter"/>
</dbReference>
<dbReference type="GO" id="GO:0000122">
    <property type="term" value="P:negative regulation of transcription by RNA polymerase II"/>
    <property type="evidence" value="ECO:0007669"/>
    <property type="project" value="TreeGrafter"/>
</dbReference>
<dbReference type="InterPro" id="IPR002110">
    <property type="entry name" value="Ankyrin_rpt"/>
</dbReference>
<keyword evidence="6" id="KW-1185">Reference proteome</keyword>
<organism evidence="5 6">
    <name type="scientific">Lucilia cuprina</name>
    <name type="common">Green bottle fly</name>
    <name type="synonym">Australian sheep blowfly</name>
    <dbReference type="NCBI Taxonomy" id="7375"/>
    <lineage>
        <taxon>Eukaryota</taxon>
        <taxon>Metazoa</taxon>
        <taxon>Ecdysozoa</taxon>
        <taxon>Arthropoda</taxon>
        <taxon>Hexapoda</taxon>
        <taxon>Insecta</taxon>
        <taxon>Pterygota</taxon>
        <taxon>Neoptera</taxon>
        <taxon>Endopterygota</taxon>
        <taxon>Diptera</taxon>
        <taxon>Brachycera</taxon>
        <taxon>Muscomorpha</taxon>
        <taxon>Oestroidea</taxon>
        <taxon>Calliphoridae</taxon>
        <taxon>Luciliinae</taxon>
        <taxon>Lucilia</taxon>
    </lineage>
</organism>
<feature type="compositionally biased region" description="Polar residues" evidence="4">
    <location>
        <begin position="2099"/>
        <end position="2119"/>
    </location>
</feature>
<dbReference type="GO" id="GO:0005634">
    <property type="term" value="C:nucleus"/>
    <property type="evidence" value="ECO:0007669"/>
    <property type="project" value="TreeGrafter"/>
</dbReference>
<evidence type="ECO:0000256" key="4">
    <source>
        <dbReference type="SAM" id="MobiDB-lite"/>
    </source>
</evidence>
<feature type="compositionally biased region" description="Polar residues" evidence="4">
    <location>
        <begin position="1679"/>
        <end position="1689"/>
    </location>
</feature>
<name>A0A0L0BQJ9_LUCCU</name>
<dbReference type="PROSITE" id="PS50088">
    <property type="entry name" value="ANK_REPEAT"/>
    <property type="match status" value="3"/>
</dbReference>
<dbReference type="EMBL" id="JRES01001620">
    <property type="protein sequence ID" value="KNC21494.1"/>
    <property type="molecule type" value="Genomic_DNA"/>
</dbReference>
<feature type="compositionally biased region" description="Low complexity" evidence="4">
    <location>
        <begin position="431"/>
        <end position="440"/>
    </location>
</feature>
<feature type="region of interest" description="Disordered" evidence="4">
    <location>
        <begin position="694"/>
        <end position="788"/>
    </location>
</feature>
<proteinExistence type="inferred from homology"/>
<dbReference type="SMART" id="SM00248">
    <property type="entry name" value="ANK"/>
    <property type="match status" value="3"/>
</dbReference>
<reference evidence="5 6" key="1">
    <citation type="journal article" date="2015" name="Nat. Commun.">
        <title>Lucilia cuprina genome unlocks parasitic fly biology to underpin future interventions.</title>
        <authorList>
            <person name="Anstead C.A."/>
            <person name="Korhonen P.K."/>
            <person name="Young N.D."/>
            <person name="Hall R.S."/>
            <person name="Jex A.R."/>
            <person name="Murali S.C."/>
            <person name="Hughes D.S."/>
            <person name="Lee S.F."/>
            <person name="Perry T."/>
            <person name="Stroehlein A.J."/>
            <person name="Ansell B.R."/>
            <person name="Breugelmans B."/>
            <person name="Hofmann A."/>
            <person name="Qu J."/>
            <person name="Dugan S."/>
            <person name="Lee S.L."/>
            <person name="Chao H."/>
            <person name="Dinh H."/>
            <person name="Han Y."/>
            <person name="Doddapaneni H.V."/>
            <person name="Worley K.C."/>
            <person name="Muzny D.M."/>
            <person name="Ioannidis P."/>
            <person name="Waterhouse R.M."/>
            <person name="Zdobnov E.M."/>
            <person name="James P.J."/>
            <person name="Bagnall N.H."/>
            <person name="Kotze A.C."/>
            <person name="Gibbs R.A."/>
            <person name="Richards S."/>
            <person name="Batterham P."/>
            <person name="Gasser R.B."/>
        </authorList>
    </citation>
    <scope>NUCLEOTIDE SEQUENCE [LARGE SCALE GENOMIC DNA]</scope>
    <source>
        <strain evidence="5 6">LS</strain>
        <tissue evidence="5">Full body</tissue>
    </source>
</reference>
<feature type="compositionally biased region" description="Low complexity" evidence="4">
    <location>
        <begin position="2122"/>
        <end position="2132"/>
    </location>
</feature>
<feature type="region of interest" description="Disordered" evidence="4">
    <location>
        <begin position="968"/>
        <end position="1037"/>
    </location>
</feature>
<evidence type="ECO:0000313" key="5">
    <source>
        <dbReference type="EMBL" id="KNC21494.1"/>
    </source>
</evidence>
<feature type="compositionally biased region" description="Polar residues" evidence="4">
    <location>
        <begin position="1006"/>
        <end position="1020"/>
    </location>
</feature>
<feature type="compositionally biased region" description="Polar residues" evidence="4">
    <location>
        <begin position="532"/>
        <end position="542"/>
    </location>
</feature>
<dbReference type="SUPFAM" id="SSF48403">
    <property type="entry name" value="Ankyrin repeat"/>
    <property type="match status" value="1"/>
</dbReference>
<dbReference type="Gene3D" id="1.25.40.20">
    <property type="entry name" value="Ankyrin repeat-containing domain"/>
    <property type="match status" value="1"/>
</dbReference>
<feature type="compositionally biased region" description="Low complexity" evidence="4">
    <location>
        <begin position="1941"/>
        <end position="1964"/>
    </location>
</feature>
<feature type="compositionally biased region" description="Basic and acidic residues" evidence="4">
    <location>
        <begin position="1"/>
        <end position="18"/>
    </location>
</feature>
<feature type="repeat" description="ANK" evidence="2">
    <location>
        <begin position="2447"/>
        <end position="2479"/>
    </location>
</feature>
<dbReference type="PROSITE" id="PS50297">
    <property type="entry name" value="ANK_REP_REGION"/>
    <property type="match status" value="2"/>
</dbReference>
<keyword evidence="3" id="KW-0175">Coiled coil</keyword>
<feature type="compositionally biased region" description="Low complexity" evidence="4">
    <location>
        <begin position="40"/>
        <end position="62"/>
    </location>
</feature>
<feature type="region of interest" description="Disordered" evidence="4">
    <location>
        <begin position="140"/>
        <end position="206"/>
    </location>
</feature>
<feature type="compositionally biased region" description="Low complexity" evidence="4">
    <location>
        <begin position="150"/>
        <end position="164"/>
    </location>
</feature>
<feature type="compositionally biased region" description="Basic residues" evidence="4">
    <location>
        <begin position="1662"/>
        <end position="1678"/>
    </location>
</feature>
<feature type="compositionally biased region" description="Basic and acidic residues" evidence="4">
    <location>
        <begin position="1625"/>
        <end position="1650"/>
    </location>
</feature>
<dbReference type="PANTHER" id="PTHR24117">
    <property type="entry name" value="AGAP007537-PB"/>
    <property type="match status" value="1"/>
</dbReference>
<feature type="compositionally biased region" description="Polar residues" evidence="4">
    <location>
        <begin position="1096"/>
        <end position="1110"/>
    </location>
</feature>
<protein>
    <submittedName>
        <fullName evidence="5">Uncharacterized protein</fullName>
    </submittedName>
</protein>
<dbReference type="OrthoDB" id="3666223at2759"/>
<feature type="region of interest" description="Disordered" evidence="4">
    <location>
        <begin position="2095"/>
        <end position="2164"/>
    </location>
</feature>
<feature type="compositionally biased region" description="Polar residues" evidence="4">
    <location>
        <begin position="2251"/>
        <end position="2264"/>
    </location>
</feature>
<evidence type="ECO:0000313" key="6">
    <source>
        <dbReference type="Proteomes" id="UP000037069"/>
    </source>
</evidence>
<feature type="compositionally biased region" description="Basic residues" evidence="4">
    <location>
        <begin position="2291"/>
        <end position="2304"/>
    </location>
</feature>
<feature type="region of interest" description="Disordered" evidence="4">
    <location>
        <begin position="1"/>
        <end position="20"/>
    </location>
</feature>
<feature type="region of interest" description="Disordered" evidence="4">
    <location>
        <begin position="666"/>
        <end position="685"/>
    </location>
</feature>
<feature type="region of interest" description="Disordered" evidence="4">
    <location>
        <begin position="1941"/>
        <end position="1971"/>
    </location>
</feature>
<evidence type="ECO:0000256" key="1">
    <source>
        <dbReference type="ARBA" id="ARBA00034703"/>
    </source>
</evidence>